<evidence type="ECO:0000313" key="9">
    <source>
        <dbReference type="Proteomes" id="UP000440716"/>
    </source>
</evidence>
<dbReference type="InterPro" id="IPR051446">
    <property type="entry name" value="HTH_trans_reg/aminotransferase"/>
</dbReference>
<feature type="compositionally biased region" description="Polar residues" evidence="6">
    <location>
        <begin position="487"/>
        <end position="500"/>
    </location>
</feature>
<dbReference type="EMBL" id="WPHU01000026">
    <property type="protein sequence ID" value="MVA59571.1"/>
    <property type="molecule type" value="Genomic_DNA"/>
</dbReference>
<dbReference type="InterPro" id="IPR015421">
    <property type="entry name" value="PyrdxlP-dep_Trfase_major"/>
</dbReference>
<keyword evidence="3" id="KW-0805">Transcription regulation</keyword>
<dbReference type="SMART" id="SM00345">
    <property type="entry name" value="HTH_GNTR"/>
    <property type="match status" value="1"/>
</dbReference>
<dbReference type="InterPro" id="IPR036390">
    <property type="entry name" value="WH_DNA-bd_sf"/>
</dbReference>
<keyword evidence="4" id="KW-0238">DNA-binding</keyword>
<dbReference type="AlphaFoldDB" id="A0A7K1RNM9"/>
<protein>
    <submittedName>
        <fullName evidence="8">Aminotransferase class I/II-fold pyridoxal phosphate-dependent enzyme</fullName>
    </submittedName>
</protein>
<dbReference type="Gene3D" id="1.10.10.10">
    <property type="entry name" value="Winged helix-like DNA-binding domain superfamily/Winged helix DNA-binding domain"/>
    <property type="match status" value="1"/>
</dbReference>
<dbReference type="InterPro" id="IPR000524">
    <property type="entry name" value="Tscrpt_reg_HTH_GntR"/>
</dbReference>
<dbReference type="GO" id="GO:0003677">
    <property type="term" value="F:DNA binding"/>
    <property type="evidence" value="ECO:0007669"/>
    <property type="project" value="UniProtKB-KW"/>
</dbReference>
<dbReference type="Proteomes" id="UP000440716">
    <property type="component" value="Unassembled WGS sequence"/>
</dbReference>
<dbReference type="SUPFAM" id="SSF46785">
    <property type="entry name" value="Winged helix' DNA-binding domain"/>
    <property type="match status" value="1"/>
</dbReference>
<dbReference type="GO" id="GO:0003700">
    <property type="term" value="F:DNA-binding transcription factor activity"/>
    <property type="evidence" value="ECO:0007669"/>
    <property type="project" value="InterPro"/>
</dbReference>
<name>A0A7K1RNM9_AGRVI</name>
<comment type="similarity">
    <text evidence="1">In the C-terminal section; belongs to the class-I pyridoxal-phosphate-dependent aminotransferase family.</text>
</comment>
<evidence type="ECO:0000259" key="7">
    <source>
        <dbReference type="PROSITE" id="PS50949"/>
    </source>
</evidence>
<feature type="region of interest" description="Disordered" evidence="6">
    <location>
        <begin position="472"/>
        <end position="517"/>
    </location>
</feature>
<dbReference type="InterPro" id="IPR036388">
    <property type="entry name" value="WH-like_DNA-bd_sf"/>
</dbReference>
<evidence type="ECO:0000256" key="4">
    <source>
        <dbReference type="ARBA" id="ARBA00023125"/>
    </source>
</evidence>
<organism evidence="8 9">
    <name type="scientific">Agrobacterium vitis</name>
    <name type="common">Rhizobium vitis</name>
    <dbReference type="NCBI Taxonomy" id="373"/>
    <lineage>
        <taxon>Bacteria</taxon>
        <taxon>Pseudomonadati</taxon>
        <taxon>Pseudomonadota</taxon>
        <taxon>Alphaproteobacteria</taxon>
        <taxon>Hyphomicrobiales</taxon>
        <taxon>Rhizobiaceae</taxon>
        <taxon>Rhizobium/Agrobacterium group</taxon>
        <taxon>Agrobacterium</taxon>
    </lineage>
</organism>
<keyword evidence="5" id="KW-0804">Transcription</keyword>
<dbReference type="PROSITE" id="PS50949">
    <property type="entry name" value="HTH_GNTR"/>
    <property type="match status" value="1"/>
</dbReference>
<dbReference type="PANTHER" id="PTHR46577">
    <property type="entry name" value="HTH-TYPE TRANSCRIPTIONAL REGULATORY PROTEIN GABR"/>
    <property type="match status" value="1"/>
</dbReference>
<dbReference type="SUPFAM" id="SSF53383">
    <property type="entry name" value="PLP-dependent transferases"/>
    <property type="match status" value="1"/>
</dbReference>
<dbReference type="CDD" id="cd07377">
    <property type="entry name" value="WHTH_GntR"/>
    <property type="match status" value="1"/>
</dbReference>
<proteinExistence type="inferred from homology"/>
<feature type="domain" description="HTH gntR-type" evidence="7">
    <location>
        <begin position="5"/>
        <end position="73"/>
    </location>
</feature>
<dbReference type="InterPro" id="IPR015424">
    <property type="entry name" value="PyrdxlP-dep_Trfase"/>
</dbReference>
<sequence>MKDKELKWICIKDAIIHQIESGIWRYNCKLPSVRALSKRFGVSINTIQHALSELESTAYIRAIQRSGNVVIWTKNAAANPVPDLSSVVVAVDHSVVKMLSTAVRGNPPSFVSAVLQDDLVPHSFLKKCITTVVKKDDHNITSFLPPPGLDRLRIRIAGLMLNRGVICSPDDVLITSGDTIALELALAAVAKIGDTIAIEYPTYYGILQIIERLGMKALPIKTDPRLGIDIEYLTHALEEHSISAIFLNPTLHNPMGFVMDNEARGTLSAVAKRFNVPIIEDDIFFDLLPQDGKPRTLKSFTHHESTIYCSSFSKTVAPGYRVGWCVPGRFKNEILAQMFSRNLSVSSLPQYVLSEYLARGYLESHCLMLGAKFSRSTQFLANLVQTCFTPNTQYIPPVGGFIHWITLPPNTDMDNFLNAVANRGLHIGSSNIFYADQADSNNIRICLGRTLSSEIKAALKVLGDASLVSQLPSGKRQRPKRLGSDLKQGTTSRANDNSVAENMPHNKGHALYRGRPE</sequence>
<evidence type="ECO:0000256" key="1">
    <source>
        <dbReference type="ARBA" id="ARBA00005384"/>
    </source>
</evidence>
<evidence type="ECO:0000313" key="8">
    <source>
        <dbReference type="EMBL" id="MVA59571.1"/>
    </source>
</evidence>
<evidence type="ECO:0000256" key="3">
    <source>
        <dbReference type="ARBA" id="ARBA00023015"/>
    </source>
</evidence>
<dbReference type="GO" id="GO:0030170">
    <property type="term" value="F:pyridoxal phosphate binding"/>
    <property type="evidence" value="ECO:0007669"/>
    <property type="project" value="InterPro"/>
</dbReference>
<gene>
    <name evidence="8" type="ORF">GOZ88_26150</name>
</gene>
<dbReference type="Pfam" id="PF00392">
    <property type="entry name" value="GntR"/>
    <property type="match status" value="1"/>
</dbReference>
<dbReference type="CDD" id="cd00609">
    <property type="entry name" value="AAT_like"/>
    <property type="match status" value="1"/>
</dbReference>
<dbReference type="GO" id="GO:0008483">
    <property type="term" value="F:transaminase activity"/>
    <property type="evidence" value="ECO:0007669"/>
    <property type="project" value="UniProtKB-KW"/>
</dbReference>
<evidence type="ECO:0000256" key="6">
    <source>
        <dbReference type="SAM" id="MobiDB-lite"/>
    </source>
</evidence>
<evidence type="ECO:0000256" key="5">
    <source>
        <dbReference type="ARBA" id="ARBA00023163"/>
    </source>
</evidence>
<feature type="compositionally biased region" description="Basic residues" evidence="6">
    <location>
        <begin position="506"/>
        <end position="517"/>
    </location>
</feature>
<reference evidence="8 9" key="1">
    <citation type="submission" date="2019-12" db="EMBL/GenBank/DDBJ databases">
        <title>Whole-genome sequencing of Allorhizobium vitis.</title>
        <authorList>
            <person name="Gan H.M."/>
            <person name="Szegedi E."/>
            <person name="Burr T."/>
            <person name="Savka M.A."/>
        </authorList>
    </citation>
    <scope>NUCLEOTIDE SEQUENCE [LARGE SCALE GENOMIC DNA]</scope>
    <source>
        <strain evidence="8 9">CG415</strain>
    </source>
</reference>
<keyword evidence="8" id="KW-0808">Transferase</keyword>
<dbReference type="Pfam" id="PF00155">
    <property type="entry name" value="Aminotran_1_2"/>
    <property type="match status" value="1"/>
</dbReference>
<evidence type="ECO:0000256" key="2">
    <source>
        <dbReference type="ARBA" id="ARBA00022898"/>
    </source>
</evidence>
<dbReference type="PANTHER" id="PTHR46577:SF1">
    <property type="entry name" value="HTH-TYPE TRANSCRIPTIONAL REGULATORY PROTEIN GABR"/>
    <property type="match status" value="1"/>
</dbReference>
<keyword evidence="2" id="KW-0663">Pyridoxal phosphate</keyword>
<keyword evidence="8" id="KW-0032">Aminotransferase</keyword>
<dbReference type="Gene3D" id="3.40.640.10">
    <property type="entry name" value="Type I PLP-dependent aspartate aminotransferase-like (Major domain)"/>
    <property type="match status" value="1"/>
</dbReference>
<dbReference type="InterPro" id="IPR004839">
    <property type="entry name" value="Aminotransferase_I/II_large"/>
</dbReference>
<accession>A0A7K1RNM9</accession>
<comment type="caution">
    <text evidence="8">The sequence shown here is derived from an EMBL/GenBank/DDBJ whole genome shotgun (WGS) entry which is preliminary data.</text>
</comment>